<reference evidence="1" key="1">
    <citation type="submission" date="2020-05" db="EMBL/GenBank/DDBJ databases">
        <authorList>
            <person name="Chiriac C."/>
            <person name="Salcher M."/>
            <person name="Ghai R."/>
            <person name="Kavagutti S V."/>
        </authorList>
    </citation>
    <scope>NUCLEOTIDE SEQUENCE</scope>
</reference>
<gene>
    <name evidence="1" type="ORF">UFOPK1495_01805</name>
</gene>
<sequence>MLLIAHVHRDDRHVFRNRNHRNSDGPSDSFGSAVTGARFGSGHVRLRHKVHVGSGNTAGVGSEHDGPVHLGQFGKALGAEGGIEQEAARADVEHIGAVAHDNQRAHARLQDAIEAFTQWRAGRDHSECMQHCGTSTPSHSTSLPVGCFRTPRSCCRQFPRQPRLQRVCLREWSSCPRAHLALAVALALA</sequence>
<organism evidence="1">
    <name type="scientific">freshwater metagenome</name>
    <dbReference type="NCBI Taxonomy" id="449393"/>
    <lineage>
        <taxon>unclassified sequences</taxon>
        <taxon>metagenomes</taxon>
        <taxon>ecological metagenomes</taxon>
    </lineage>
</organism>
<dbReference type="AlphaFoldDB" id="A0A6J6DU86"/>
<proteinExistence type="predicted"/>
<evidence type="ECO:0000313" key="1">
    <source>
        <dbReference type="EMBL" id="CAB4566509.1"/>
    </source>
</evidence>
<dbReference type="EMBL" id="CAEZSU010000267">
    <property type="protein sequence ID" value="CAB4566509.1"/>
    <property type="molecule type" value="Genomic_DNA"/>
</dbReference>
<accession>A0A6J6DU86</accession>
<protein>
    <submittedName>
        <fullName evidence="1">Unannotated protein</fullName>
    </submittedName>
</protein>
<name>A0A6J6DU86_9ZZZZ</name>